<accession>A0AAW1XSF0</accession>
<comment type="caution">
    <text evidence="2">The sequence shown here is derived from an EMBL/GenBank/DDBJ whole genome shotgun (WGS) entry which is preliminary data.</text>
</comment>
<protein>
    <submittedName>
        <fullName evidence="2">Uncharacterized protein</fullName>
    </submittedName>
</protein>
<dbReference type="Proteomes" id="UP001457282">
    <property type="component" value="Unassembled WGS sequence"/>
</dbReference>
<dbReference type="EMBL" id="JBEDUW010000003">
    <property type="protein sequence ID" value="KAK9939695.1"/>
    <property type="molecule type" value="Genomic_DNA"/>
</dbReference>
<keyword evidence="3" id="KW-1185">Reference proteome</keyword>
<proteinExistence type="predicted"/>
<evidence type="ECO:0000256" key="1">
    <source>
        <dbReference type="SAM" id="MobiDB-lite"/>
    </source>
</evidence>
<dbReference type="AlphaFoldDB" id="A0AAW1XSF0"/>
<evidence type="ECO:0000313" key="3">
    <source>
        <dbReference type="Proteomes" id="UP001457282"/>
    </source>
</evidence>
<sequence>MAEATPSPKPTEASQTETPLNATPTSTEYFTIPEAAPSPSTFITGVGASSTQVVAAPSLENSVTAPSLETPVVTPSL</sequence>
<organism evidence="2 3">
    <name type="scientific">Rubus argutus</name>
    <name type="common">Southern blackberry</name>
    <dbReference type="NCBI Taxonomy" id="59490"/>
    <lineage>
        <taxon>Eukaryota</taxon>
        <taxon>Viridiplantae</taxon>
        <taxon>Streptophyta</taxon>
        <taxon>Embryophyta</taxon>
        <taxon>Tracheophyta</taxon>
        <taxon>Spermatophyta</taxon>
        <taxon>Magnoliopsida</taxon>
        <taxon>eudicotyledons</taxon>
        <taxon>Gunneridae</taxon>
        <taxon>Pentapetalae</taxon>
        <taxon>rosids</taxon>
        <taxon>fabids</taxon>
        <taxon>Rosales</taxon>
        <taxon>Rosaceae</taxon>
        <taxon>Rosoideae</taxon>
        <taxon>Rosoideae incertae sedis</taxon>
        <taxon>Rubus</taxon>
    </lineage>
</organism>
<gene>
    <name evidence="2" type="ORF">M0R45_016384</name>
</gene>
<feature type="region of interest" description="Disordered" evidence="1">
    <location>
        <begin position="1"/>
        <end position="26"/>
    </location>
</feature>
<reference evidence="2 3" key="1">
    <citation type="journal article" date="2023" name="G3 (Bethesda)">
        <title>A chromosome-length genome assembly and annotation of blackberry (Rubus argutus, cv. 'Hillquist').</title>
        <authorList>
            <person name="Bruna T."/>
            <person name="Aryal R."/>
            <person name="Dudchenko O."/>
            <person name="Sargent D.J."/>
            <person name="Mead D."/>
            <person name="Buti M."/>
            <person name="Cavallini A."/>
            <person name="Hytonen T."/>
            <person name="Andres J."/>
            <person name="Pham M."/>
            <person name="Weisz D."/>
            <person name="Mascagni F."/>
            <person name="Usai G."/>
            <person name="Natali L."/>
            <person name="Bassil N."/>
            <person name="Fernandez G.E."/>
            <person name="Lomsadze A."/>
            <person name="Armour M."/>
            <person name="Olukolu B."/>
            <person name="Poorten T."/>
            <person name="Britton C."/>
            <person name="Davik J."/>
            <person name="Ashrafi H."/>
            <person name="Aiden E.L."/>
            <person name="Borodovsky M."/>
            <person name="Worthington M."/>
        </authorList>
    </citation>
    <scope>NUCLEOTIDE SEQUENCE [LARGE SCALE GENOMIC DNA]</scope>
    <source>
        <strain evidence="2">PI 553951</strain>
    </source>
</reference>
<evidence type="ECO:0000313" key="2">
    <source>
        <dbReference type="EMBL" id="KAK9939695.1"/>
    </source>
</evidence>
<name>A0AAW1XSF0_RUBAR</name>
<feature type="compositionally biased region" description="Polar residues" evidence="1">
    <location>
        <begin position="12"/>
        <end position="26"/>
    </location>
</feature>